<dbReference type="EMBL" id="CM055730">
    <property type="protein sequence ID" value="KAJ8013518.1"/>
    <property type="molecule type" value="Genomic_DNA"/>
</dbReference>
<evidence type="ECO:0000313" key="1">
    <source>
        <dbReference type="EMBL" id="KAJ8013518.1"/>
    </source>
</evidence>
<organism evidence="1 2">
    <name type="scientific">Dallia pectoralis</name>
    <name type="common">Alaska blackfish</name>
    <dbReference type="NCBI Taxonomy" id="75939"/>
    <lineage>
        <taxon>Eukaryota</taxon>
        <taxon>Metazoa</taxon>
        <taxon>Chordata</taxon>
        <taxon>Craniata</taxon>
        <taxon>Vertebrata</taxon>
        <taxon>Euteleostomi</taxon>
        <taxon>Actinopterygii</taxon>
        <taxon>Neopterygii</taxon>
        <taxon>Teleostei</taxon>
        <taxon>Protacanthopterygii</taxon>
        <taxon>Esociformes</taxon>
        <taxon>Umbridae</taxon>
        <taxon>Dallia</taxon>
    </lineage>
</organism>
<name>A0ACC2HCB1_DALPE</name>
<accession>A0ACC2HCB1</accession>
<reference evidence="1" key="1">
    <citation type="submission" date="2021-05" db="EMBL/GenBank/DDBJ databases">
        <authorList>
            <person name="Pan Q."/>
            <person name="Jouanno E."/>
            <person name="Zahm M."/>
            <person name="Klopp C."/>
            <person name="Cabau C."/>
            <person name="Louis A."/>
            <person name="Berthelot C."/>
            <person name="Parey E."/>
            <person name="Roest Crollius H."/>
            <person name="Montfort J."/>
            <person name="Robinson-Rechavi M."/>
            <person name="Bouchez O."/>
            <person name="Lampietro C."/>
            <person name="Lopez Roques C."/>
            <person name="Donnadieu C."/>
            <person name="Postlethwait J."/>
            <person name="Bobe J."/>
            <person name="Dillon D."/>
            <person name="Chandos A."/>
            <person name="von Hippel F."/>
            <person name="Guiguen Y."/>
        </authorList>
    </citation>
    <scope>NUCLEOTIDE SEQUENCE</scope>
    <source>
        <strain evidence="1">YG-Jan2019</strain>
    </source>
</reference>
<gene>
    <name evidence="1" type="ORF">DPEC_G00030610</name>
</gene>
<sequence>MKDKPAQLSPGLDDAVHCPTTRQHHLIFMSAPALRPHRTKLISVTCHGDGRRSSALEFLTLTGPLINFRHAAPATANLAQSSPPLPLSPEPKPTAGGTQPVMYRTREG</sequence>
<comment type="caution">
    <text evidence="1">The sequence shown here is derived from an EMBL/GenBank/DDBJ whole genome shotgun (WGS) entry which is preliminary data.</text>
</comment>
<keyword evidence="2" id="KW-1185">Reference proteome</keyword>
<evidence type="ECO:0000313" key="2">
    <source>
        <dbReference type="Proteomes" id="UP001157502"/>
    </source>
</evidence>
<protein>
    <submittedName>
        <fullName evidence="1">Uncharacterized protein</fullName>
    </submittedName>
</protein>
<proteinExistence type="predicted"/>
<dbReference type="Proteomes" id="UP001157502">
    <property type="component" value="Chromosome 3"/>
</dbReference>